<feature type="chain" id="PRO_5012199657" evidence="1">
    <location>
        <begin position="26"/>
        <end position="204"/>
    </location>
</feature>
<dbReference type="AlphaFoldDB" id="A0A285J9Q9"/>
<evidence type="ECO:0000256" key="1">
    <source>
        <dbReference type="SAM" id="SignalP"/>
    </source>
</evidence>
<keyword evidence="1" id="KW-0732">Signal</keyword>
<accession>A0A285J9Q9</accession>
<gene>
    <name evidence="2" type="ORF">SAMN06297129_3305</name>
</gene>
<dbReference type="Proteomes" id="UP000231655">
    <property type="component" value="Unassembled WGS sequence"/>
</dbReference>
<name>A0A285J9Q9_9RHOB</name>
<dbReference type="RefSeq" id="WP_143516948.1">
    <property type="nucleotide sequence ID" value="NZ_PGTD01000012.1"/>
</dbReference>
<reference evidence="2 3" key="1">
    <citation type="submission" date="2017-09" db="EMBL/GenBank/DDBJ databases">
        <authorList>
            <person name="Ehlers B."/>
            <person name="Leendertz F.H."/>
        </authorList>
    </citation>
    <scope>NUCLEOTIDE SEQUENCE [LARGE SCALE GENOMIC DNA]</scope>
    <source>
        <strain evidence="2 3">CGMCC 1.12662</strain>
    </source>
</reference>
<organism evidence="2 3">
    <name type="scientific">Pseudooceanicola antarcticus</name>
    <dbReference type="NCBI Taxonomy" id="1247613"/>
    <lineage>
        <taxon>Bacteria</taxon>
        <taxon>Pseudomonadati</taxon>
        <taxon>Pseudomonadota</taxon>
        <taxon>Alphaproteobacteria</taxon>
        <taxon>Rhodobacterales</taxon>
        <taxon>Paracoccaceae</taxon>
        <taxon>Pseudooceanicola</taxon>
    </lineage>
</organism>
<dbReference type="EMBL" id="OBEA01000007">
    <property type="protein sequence ID" value="SNY56974.1"/>
    <property type="molecule type" value="Genomic_DNA"/>
</dbReference>
<dbReference type="OrthoDB" id="7857602at2"/>
<sequence length="204" mass="22848">MKRLTAYPCATMAFFLALPAAQAHAASSCPVEPVSVTPVELTRMDSYIRNTQSWGPSGFVTTSLSERSGKRVTTTYLTQHPLLPGSLSRDGMRIDLSYDSPLEDIPRLKTIKRWRSGYTASMDGEVLERGTFELRYKHSTSIYVGACRYIVWVVQQQMSPEGRPGDIFEQHFSPELSTIIGTMKKSAEGKRLSGVFFDQIRVVE</sequence>
<dbReference type="PROSITE" id="PS51257">
    <property type="entry name" value="PROKAR_LIPOPROTEIN"/>
    <property type="match status" value="1"/>
</dbReference>
<feature type="signal peptide" evidence="1">
    <location>
        <begin position="1"/>
        <end position="25"/>
    </location>
</feature>
<protein>
    <submittedName>
        <fullName evidence="2">Uncharacterized protein</fullName>
    </submittedName>
</protein>
<evidence type="ECO:0000313" key="2">
    <source>
        <dbReference type="EMBL" id="SNY56974.1"/>
    </source>
</evidence>
<evidence type="ECO:0000313" key="3">
    <source>
        <dbReference type="Proteomes" id="UP000231655"/>
    </source>
</evidence>
<proteinExistence type="predicted"/>